<dbReference type="KEGG" id="mmaa:FR932_04370"/>
<feature type="signal peptide" evidence="1">
    <location>
        <begin position="1"/>
        <end position="23"/>
    </location>
</feature>
<organism evidence="2 3">
    <name type="scientific">Moritella marina ATCC 15381</name>
    <dbReference type="NCBI Taxonomy" id="1202962"/>
    <lineage>
        <taxon>Bacteria</taxon>
        <taxon>Pseudomonadati</taxon>
        <taxon>Pseudomonadota</taxon>
        <taxon>Gammaproteobacteria</taxon>
        <taxon>Alteromonadales</taxon>
        <taxon>Moritellaceae</taxon>
        <taxon>Moritella</taxon>
    </lineage>
</organism>
<evidence type="ECO:0000313" key="3">
    <source>
        <dbReference type="Proteomes" id="UP000327424"/>
    </source>
</evidence>
<dbReference type="EMBL" id="CP044399">
    <property type="protein sequence ID" value="QFI40199.1"/>
    <property type="molecule type" value="Genomic_DNA"/>
</dbReference>
<keyword evidence="3" id="KW-1185">Reference proteome</keyword>
<name>A0A5J6WPV8_MORMI</name>
<dbReference type="OrthoDB" id="7593840at2"/>
<accession>A0A5J6WPV8</accession>
<gene>
    <name evidence="2" type="ORF">FR932_04370</name>
</gene>
<reference evidence="2 3" key="1">
    <citation type="submission" date="2019-09" db="EMBL/GenBank/DDBJ databases">
        <title>Hybrid Assembly of the complete Genome of the Deep-Sea Bacterium Moritella marina from long Nanopore and Illumina reads.</title>
        <authorList>
            <person name="Magin S."/>
            <person name="Georgoulis A."/>
            <person name="Papadimitriou K."/>
            <person name="Iliakis G."/>
            <person name="Vorgias C.E."/>
        </authorList>
    </citation>
    <scope>NUCLEOTIDE SEQUENCE [LARGE SCALE GENOMIC DNA]</scope>
    <source>
        <strain evidence="2 3">MP-1</strain>
    </source>
</reference>
<evidence type="ECO:0000313" key="2">
    <source>
        <dbReference type="EMBL" id="QFI40199.1"/>
    </source>
</evidence>
<keyword evidence="1" id="KW-0732">Signal</keyword>
<protein>
    <submittedName>
        <fullName evidence="2">Virulence protein</fullName>
    </submittedName>
</protein>
<feature type="chain" id="PRO_5023888938" evidence="1">
    <location>
        <begin position="24"/>
        <end position="327"/>
    </location>
</feature>
<dbReference type="RefSeq" id="WP_019439267.1">
    <property type="nucleotide sequence ID" value="NZ_ALOE01000001.1"/>
</dbReference>
<dbReference type="Proteomes" id="UP000327424">
    <property type="component" value="Chromosome"/>
</dbReference>
<dbReference type="AlphaFoldDB" id="A0A5J6WPV8"/>
<sequence>MNNNRHFTVAMTALISSSFSVSANDHLLTSTDSGPNNNNVKHIVGIEQTQVASTALTADESELLSAEEYDRYERHFPIWAQDAIDLGYELPKPYGFSLTYMTMEQPLVVDSVAFSGLGPIDDRVKVGTSSAQQESETLTLRGDVWVLPFLNVYGILGYTQGSSTAAVNPTLHRPNFPNRPPIDLGTYDFELNFKGITYGAGTTIVGGIDNWFALLDVNYTNTALDILDGEISSIVVSPRVGYRWKFKGHDMQLWTGAMYQNVEQTFAGSLKDIGINLPGKFEVEQHLEDKWNTLIGGQAQITNNVDLLMEAGVGTRRSMMVSLGYRF</sequence>
<evidence type="ECO:0000256" key="1">
    <source>
        <dbReference type="SAM" id="SignalP"/>
    </source>
</evidence>
<proteinExistence type="predicted"/>